<dbReference type="PANTHER" id="PTHR36113:SF1">
    <property type="entry name" value="GLYOXALASE_BLEOMYCIN RESISTANCE PROTEIN_DIOXYGENASE"/>
    <property type="match status" value="1"/>
</dbReference>
<dbReference type="GO" id="GO:0016829">
    <property type="term" value="F:lyase activity"/>
    <property type="evidence" value="ECO:0007669"/>
    <property type="project" value="UniProtKB-KW"/>
</dbReference>
<name>A0A1H0IUS7_9HYPH</name>
<dbReference type="InterPro" id="IPR029068">
    <property type="entry name" value="Glyas_Bleomycin-R_OHBP_Dase"/>
</dbReference>
<accession>A0A1H0IUS7</accession>
<dbReference type="Pfam" id="PF00903">
    <property type="entry name" value="Glyoxalase"/>
    <property type="match status" value="1"/>
</dbReference>
<dbReference type="InterPro" id="IPR051332">
    <property type="entry name" value="Fosfomycin_Res_Enzymes"/>
</dbReference>
<dbReference type="STRING" id="582672.SAMN05216360_12046"/>
<proteinExistence type="predicted"/>
<keyword evidence="2" id="KW-0456">Lyase</keyword>
<reference evidence="3" key="1">
    <citation type="submission" date="2016-10" db="EMBL/GenBank/DDBJ databases">
        <authorList>
            <person name="Varghese N."/>
            <person name="Submissions S."/>
        </authorList>
    </citation>
    <scope>NUCLEOTIDE SEQUENCE [LARGE SCALE GENOMIC DNA]</scope>
    <source>
        <strain evidence="3">BL47</strain>
    </source>
</reference>
<dbReference type="RefSeq" id="WP_091721327.1">
    <property type="nucleotide sequence ID" value="NZ_FNHS01000020.1"/>
</dbReference>
<dbReference type="PROSITE" id="PS51819">
    <property type="entry name" value="VOC"/>
    <property type="match status" value="1"/>
</dbReference>
<sequence>MRFAHVALWTRDLDAAAAFWRDYFGAEIGPSYHSRRRPGFVSRFVTLPGPGAHIELMTGPWVAVESAPEQVGWAHVAVSLGCIAAVDALAERCAAGGCLVSPPRRTGDGFYEAVVATPDGTPVAITI</sequence>
<evidence type="ECO:0000259" key="1">
    <source>
        <dbReference type="PROSITE" id="PS51819"/>
    </source>
</evidence>
<keyword evidence="3" id="KW-1185">Reference proteome</keyword>
<dbReference type="InterPro" id="IPR037523">
    <property type="entry name" value="VOC_core"/>
</dbReference>
<dbReference type="PANTHER" id="PTHR36113">
    <property type="entry name" value="LYASE, PUTATIVE-RELATED-RELATED"/>
    <property type="match status" value="1"/>
</dbReference>
<evidence type="ECO:0000313" key="2">
    <source>
        <dbReference type="EMBL" id="SDO35256.1"/>
    </source>
</evidence>
<protein>
    <submittedName>
        <fullName evidence="2">Lactoylglutathione lyase</fullName>
    </submittedName>
</protein>
<feature type="domain" description="VOC" evidence="1">
    <location>
        <begin position="2"/>
        <end position="127"/>
    </location>
</feature>
<gene>
    <name evidence="2" type="ORF">SAMN05216360_12046</name>
</gene>
<organism evidence="2 3">
    <name type="scientific">Methylobacterium phyllostachyos</name>
    <dbReference type="NCBI Taxonomy" id="582672"/>
    <lineage>
        <taxon>Bacteria</taxon>
        <taxon>Pseudomonadati</taxon>
        <taxon>Pseudomonadota</taxon>
        <taxon>Alphaproteobacteria</taxon>
        <taxon>Hyphomicrobiales</taxon>
        <taxon>Methylobacteriaceae</taxon>
        <taxon>Methylobacterium</taxon>
    </lineage>
</organism>
<dbReference type="OrthoDB" id="9800438at2"/>
<dbReference type="Gene3D" id="3.10.180.10">
    <property type="entry name" value="2,3-Dihydroxybiphenyl 1,2-Dioxygenase, domain 1"/>
    <property type="match status" value="1"/>
</dbReference>
<dbReference type="AlphaFoldDB" id="A0A1H0IUS7"/>
<dbReference type="SUPFAM" id="SSF54593">
    <property type="entry name" value="Glyoxalase/Bleomycin resistance protein/Dihydroxybiphenyl dioxygenase"/>
    <property type="match status" value="1"/>
</dbReference>
<evidence type="ECO:0000313" key="3">
    <source>
        <dbReference type="Proteomes" id="UP000198704"/>
    </source>
</evidence>
<dbReference type="InterPro" id="IPR004360">
    <property type="entry name" value="Glyas_Fos-R_dOase_dom"/>
</dbReference>
<dbReference type="EMBL" id="FNHS01000020">
    <property type="protein sequence ID" value="SDO35256.1"/>
    <property type="molecule type" value="Genomic_DNA"/>
</dbReference>
<dbReference type="Proteomes" id="UP000198704">
    <property type="component" value="Unassembled WGS sequence"/>
</dbReference>